<dbReference type="Proteomes" id="UP000008810">
    <property type="component" value="Chromosome 1"/>
</dbReference>
<proteinExistence type="predicted"/>
<sequence length="78" mass="9032">MQQYILLHTVLKMAGRTVECLPERKQARIRSCVAPNKHQKERGALRDRKQERARNVSVTGSREMDGAKKIDRVESWGE</sequence>
<name>A0A2K2DV38_BRADI</name>
<reference evidence="3" key="3">
    <citation type="submission" date="2018-08" db="UniProtKB">
        <authorList>
            <consortium name="EnsemblPlants"/>
        </authorList>
    </citation>
    <scope>IDENTIFICATION</scope>
    <source>
        <strain evidence="3">cv. Bd21</strain>
    </source>
</reference>
<evidence type="ECO:0000313" key="4">
    <source>
        <dbReference type="Proteomes" id="UP000008810"/>
    </source>
</evidence>
<feature type="compositionally biased region" description="Basic and acidic residues" evidence="1">
    <location>
        <begin position="62"/>
        <end position="78"/>
    </location>
</feature>
<dbReference type="AlphaFoldDB" id="A0A2K2DV38"/>
<dbReference type="InParanoid" id="A0A2K2DV38"/>
<keyword evidence="4" id="KW-1185">Reference proteome</keyword>
<evidence type="ECO:0000256" key="1">
    <source>
        <dbReference type="SAM" id="MobiDB-lite"/>
    </source>
</evidence>
<protein>
    <submittedName>
        <fullName evidence="2 3">Uncharacterized protein</fullName>
    </submittedName>
</protein>
<dbReference type="EMBL" id="CM000880">
    <property type="protein sequence ID" value="PNT78132.1"/>
    <property type="molecule type" value="Genomic_DNA"/>
</dbReference>
<evidence type="ECO:0000313" key="3">
    <source>
        <dbReference type="EnsemblPlants" id="PNT78132"/>
    </source>
</evidence>
<feature type="region of interest" description="Disordered" evidence="1">
    <location>
        <begin position="35"/>
        <end position="78"/>
    </location>
</feature>
<evidence type="ECO:0000313" key="2">
    <source>
        <dbReference type="EMBL" id="PNT78132.1"/>
    </source>
</evidence>
<dbReference type="EnsemblPlants" id="PNT78132">
    <property type="protein sequence ID" value="PNT78132"/>
    <property type="gene ID" value="BRADI_1g74127v3"/>
</dbReference>
<organism evidence="2">
    <name type="scientific">Brachypodium distachyon</name>
    <name type="common">Purple false brome</name>
    <name type="synonym">Trachynia distachya</name>
    <dbReference type="NCBI Taxonomy" id="15368"/>
    <lineage>
        <taxon>Eukaryota</taxon>
        <taxon>Viridiplantae</taxon>
        <taxon>Streptophyta</taxon>
        <taxon>Embryophyta</taxon>
        <taxon>Tracheophyta</taxon>
        <taxon>Spermatophyta</taxon>
        <taxon>Magnoliopsida</taxon>
        <taxon>Liliopsida</taxon>
        <taxon>Poales</taxon>
        <taxon>Poaceae</taxon>
        <taxon>BOP clade</taxon>
        <taxon>Pooideae</taxon>
        <taxon>Stipodae</taxon>
        <taxon>Brachypodieae</taxon>
        <taxon>Brachypodium</taxon>
    </lineage>
</organism>
<reference evidence="2" key="2">
    <citation type="submission" date="2017-06" db="EMBL/GenBank/DDBJ databases">
        <title>WGS assembly of Brachypodium distachyon.</title>
        <authorList>
            <consortium name="The International Brachypodium Initiative"/>
            <person name="Lucas S."/>
            <person name="Harmon-Smith M."/>
            <person name="Lail K."/>
            <person name="Tice H."/>
            <person name="Grimwood J."/>
            <person name="Bruce D."/>
            <person name="Barry K."/>
            <person name="Shu S."/>
            <person name="Lindquist E."/>
            <person name="Wang M."/>
            <person name="Pitluck S."/>
            <person name="Vogel J.P."/>
            <person name="Garvin D.F."/>
            <person name="Mockler T.C."/>
            <person name="Schmutz J."/>
            <person name="Rokhsar D."/>
            <person name="Bevan M.W."/>
        </authorList>
    </citation>
    <scope>NUCLEOTIDE SEQUENCE</scope>
    <source>
        <strain evidence="2">Bd21</strain>
    </source>
</reference>
<accession>A0A2K2DV38</accession>
<reference evidence="2 3" key="1">
    <citation type="journal article" date="2010" name="Nature">
        <title>Genome sequencing and analysis of the model grass Brachypodium distachyon.</title>
        <authorList>
            <consortium name="International Brachypodium Initiative"/>
        </authorList>
    </citation>
    <scope>NUCLEOTIDE SEQUENCE [LARGE SCALE GENOMIC DNA]</scope>
    <source>
        <strain evidence="2 3">Bd21</strain>
    </source>
</reference>
<gene>
    <name evidence="2" type="ORF">BRADI_1g74127v3</name>
</gene>
<dbReference type="Gramene" id="PNT78132">
    <property type="protein sequence ID" value="PNT78132"/>
    <property type="gene ID" value="BRADI_1g74127v3"/>
</dbReference>
<feature type="compositionally biased region" description="Basic and acidic residues" evidence="1">
    <location>
        <begin position="41"/>
        <end position="54"/>
    </location>
</feature>